<dbReference type="RefSeq" id="XP_068347936.1">
    <property type="nucleotide sequence ID" value="XM_068512386.1"/>
</dbReference>
<keyword evidence="1" id="KW-0472">Membrane</keyword>
<feature type="transmembrane region" description="Helical" evidence="1">
    <location>
        <begin position="424"/>
        <end position="451"/>
    </location>
</feature>
<feature type="transmembrane region" description="Helical" evidence="1">
    <location>
        <begin position="222"/>
        <end position="241"/>
    </location>
</feature>
<feature type="transmembrane region" description="Helical" evidence="1">
    <location>
        <begin position="118"/>
        <end position="137"/>
    </location>
</feature>
<feature type="transmembrane region" description="Helical" evidence="1">
    <location>
        <begin position="70"/>
        <end position="90"/>
    </location>
</feature>
<accession>A0A1J4J977</accession>
<keyword evidence="1" id="KW-0812">Transmembrane</keyword>
<feature type="transmembrane region" description="Helical" evidence="1">
    <location>
        <begin position="295"/>
        <end position="317"/>
    </location>
</feature>
<feature type="transmembrane region" description="Helical" evidence="1">
    <location>
        <begin position="389"/>
        <end position="412"/>
    </location>
</feature>
<keyword evidence="1" id="KW-1133">Transmembrane helix</keyword>
<feature type="transmembrane region" description="Helical" evidence="1">
    <location>
        <begin position="337"/>
        <end position="354"/>
    </location>
</feature>
<feature type="transmembrane region" description="Helical" evidence="1">
    <location>
        <begin position="366"/>
        <end position="383"/>
    </location>
</feature>
<sequence length="452" mass="51452">MEDTPTSDSPEIKLSDGLDASNSDVDLEVFEKGTETFSSKIRFWLNSFFQPNFTLSLLSITFVIERSGLAPSSLFIFYAFVAHYFLEYFVTKLLKSRKHDYLLEFFTAEELPPIFPKLYAFFVHVYHICLNVYILLLLNDVLYQPFQAISPNFLLKYKKAISIIVFSFFNLISLGRDFPKSLILVSFIACSTIFYLACHSFYRSIVTQEGSNRSLQIDSMNENVLSLFCFCLFSFGFPPILNKNLIPINNPENDEQEMSVLDNNETINGALNPKLIDETKENKQIEKKKKRCQNFGNNLLVFLKLLVLATVGITIYAAYGRYINTTQFFSFSMNNTIANICRVSYFLVFLLSSVNSNFKLNVKSDYSTILSKLVISVLLSLLVEASLPFAVLCGVVNSFIIEILLLGIASLIQRQNLSLNTIILTSVFILMAGIIGSFVIYNSIFDIILYYK</sequence>
<feature type="transmembrane region" description="Helical" evidence="1">
    <location>
        <begin position="182"/>
        <end position="202"/>
    </location>
</feature>
<evidence type="ECO:0000256" key="1">
    <source>
        <dbReference type="SAM" id="Phobius"/>
    </source>
</evidence>
<comment type="caution">
    <text evidence="2">The sequence shown here is derived from an EMBL/GenBank/DDBJ whole genome shotgun (WGS) entry which is preliminary data.</text>
</comment>
<organism evidence="2 3">
    <name type="scientific">Tritrichomonas foetus</name>
    <dbReference type="NCBI Taxonomy" id="1144522"/>
    <lineage>
        <taxon>Eukaryota</taxon>
        <taxon>Metamonada</taxon>
        <taxon>Parabasalia</taxon>
        <taxon>Tritrichomonadida</taxon>
        <taxon>Tritrichomonadidae</taxon>
        <taxon>Tritrichomonas</taxon>
    </lineage>
</organism>
<name>A0A1J4J977_9EUKA</name>
<dbReference type="AlphaFoldDB" id="A0A1J4J977"/>
<dbReference type="EMBL" id="MLAK01001288">
    <property type="protein sequence ID" value="OHS94799.1"/>
    <property type="molecule type" value="Genomic_DNA"/>
</dbReference>
<protein>
    <submittedName>
        <fullName evidence="2">Uncharacterized protein</fullName>
    </submittedName>
</protein>
<evidence type="ECO:0000313" key="3">
    <source>
        <dbReference type="Proteomes" id="UP000179807"/>
    </source>
</evidence>
<evidence type="ECO:0000313" key="2">
    <source>
        <dbReference type="EMBL" id="OHS94799.1"/>
    </source>
</evidence>
<gene>
    <name evidence="2" type="ORF">TRFO_39014</name>
</gene>
<feature type="transmembrane region" description="Helical" evidence="1">
    <location>
        <begin position="157"/>
        <end position="175"/>
    </location>
</feature>
<reference evidence="2" key="1">
    <citation type="submission" date="2016-10" db="EMBL/GenBank/DDBJ databases">
        <authorList>
            <person name="Benchimol M."/>
            <person name="Almeida L.G."/>
            <person name="Vasconcelos A.T."/>
            <person name="Perreira-Neves A."/>
            <person name="Rosa I.A."/>
            <person name="Tasca T."/>
            <person name="Bogo M.R."/>
            <person name="de Souza W."/>
        </authorList>
    </citation>
    <scope>NUCLEOTIDE SEQUENCE [LARGE SCALE GENOMIC DNA]</scope>
    <source>
        <strain evidence="2">K</strain>
    </source>
</reference>
<feature type="transmembrane region" description="Helical" evidence="1">
    <location>
        <begin position="43"/>
        <end position="64"/>
    </location>
</feature>
<dbReference type="GeneID" id="94847090"/>
<proteinExistence type="predicted"/>
<keyword evidence="3" id="KW-1185">Reference proteome</keyword>
<dbReference type="VEuPathDB" id="TrichDB:TRFO_39014"/>
<dbReference type="Proteomes" id="UP000179807">
    <property type="component" value="Unassembled WGS sequence"/>
</dbReference>